<dbReference type="AlphaFoldDB" id="A0A2H3J240"/>
<sequence>MSTEHGPADIQAAGAPDTKSNMREPESPSADPARNNTAEYEETPSLPPRPDMGSIPAAPPEDADESDAPQIAALRGMFPDFDGALLQSVLESVNYDQDRAIDVLLGMSDPEYISTQAPASDQHDLALDEQLARQLALEDQQQLPPRATGESWPRRGSEVPYQTRQPAPSQQQQQQQQQQYVTGSERGDFSELQETLGRMAESGKRTFSSIVSKAKAKINEYNQQYSQQRSGQGQGQGYASTSPPANPQWGTAPPPQLDRHTAQEAYANQYYGEEFPNTGSDGDRTPSPITLSDHTQLKGYDVGASEPVGVPAPASPPATSAGRPSSPPAAAQSRASVSSRPSGEVPRPPPISASGTIDAAKLGLLPRKPVSLLPVNTQPAPAAQRSNSEDELEYAENPFEEGRD</sequence>
<dbReference type="STRING" id="742152.A0A2H3J240"/>
<dbReference type="PANTHER" id="PTHR16461:SF5">
    <property type="entry name" value="TOLL-INTERACTING PROTEIN"/>
    <property type="match status" value="1"/>
</dbReference>
<organism evidence="3 4">
    <name type="scientific">Wolfiporia cocos (strain MD-104)</name>
    <name type="common">Brown rot fungus</name>
    <dbReference type="NCBI Taxonomy" id="742152"/>
    <lineage>
        <taxon>Eukaryota</taxon>
        <taxon>Fungi</taxon>
        <taxon>Dikarya</taxon>
        <taxon>Basidiomycota</taxon>
        <taxon>Agaricomycotina</taxon>
        <taxon>Agaricomycetes</taxon>
        <taxon>Polyporales</taxon>
        <taxon>Phaeolaceae</taxon>
        <taxon>Wolfiporia</taxon>
    </lineage>
</organism>
<evidence type="ECO:0000256" key="1">
    <source>
        <dbReference type="SAM" id="MobiDB-lite"/>
    </source>
</evidence>
<keyword evidence="4" id="KW-1185">Reference proteome</keyword>
<name>A0A2H3J240_WOLCO</name>
<dbReference type="Proteomes" id="UP000218811">
    <property type="component" value="Unassembled WGS sequence"/>
</dbReference>
<protein>
    <recommendedName>
        <fullName evidence="2">CUE domain-containing protein</fullName>
    </recommendedName>
</protein>
<feature type="compositionally biased region" description="Polar residues" evidence="1">
    <location>
        <begin position="160"/>
        <end position="169"/>
    </location>
</feature>
<dbReference type="PROSITE" id="PS51140">
    <property type="entry name" value="CUE"/>
    <property type="match status" value="1"/>
</dbReference>
<evidence type="ECO:0000313" key="4">
    <source>
        <dbReference type="Proteomes" id="UP000218811"/>
    </source>
</evidence>
<dbReference type="OrthoDB" id="9942608at2759"/>
<feature type="region of interest" description="Disordered" evidence="1">
    <location>
        <begin position="130"/>
        <end position="206"/>
    </location>
</feature>
<dbReference type="GO" id="GO:0043130">
    <property type="term" value="F:ubiquitin binding"/>
    <property type="evidence" value="ECO:0007669"/>
    <property type="project" value="InterPro"/>
</dbReference>
<feature type="compositionally biased region" description="Low complexity" evidence="1">
    <location>
        <begin position="170"/>
        <end position="179"/>
    </location>
</feature>
<dbReference type="SMART" id="SM00546">
    <property type="entry name" value="CUE"/>
    <property type="match status" value="1"/>
</dbReference>
<dbReference type="InterPro" id="IPR003892">
    <property type="entry name" value="CUE"/>
</dbReference>
<accession>A0A2H3J240</accession>
<dbReference type="OMA" id="MFPDFDV"/>
<evidence type="ECO:0000313" key="3">
    <source>
        <dbReference type="EMBL" id="PCH36051.1"/>
    </source>
</evidence>
<dbReference type="SUPFAM" id="SSF46934">
    <property type="entry name" value="UBA-like"/>
    <property type="match status" value="1"/>
</dbReference>
<gene>
    <name evidence="3" type="ORF">WOLCODRAFT_140198</name>
</gene>
<dbReference type="GO" id="GO:0006511">
    <property type="term" value="P:ubiquitin-dependent protein catabolic process"/>
    <property type="evidence" value="ECO:0007669"/>
    <property type="project" value="TreeGrafter"/>
</dbReference>
<feature type="domain" description="CUE" evidence="2">
    <location>
        <begin position="66"/>
        <end position="109"/>
    </location>
</feature>
<reference evidence="3 4" key="1">
    <citation type="journal article" date="2012" name="Science">
        <title>The Paleozoic origin of enzymatic lignin decomposition reconstructed from 31 fungal genomes.</title>
        <authorList>
            <person name="Floudas D."/>
            <person name="Binder M."/>
            <person name="Riley R."/>
            <person name="Barry K."/>
            <person name="Blanchette R.A."/>
            <person name="Henrissat B."/>
            <person name="Martinez A.T."/>
            <person name="Otillar R."/>
            <person name="Spatafora J.W."/>
            <person name="Yadav J.S."/>
            <person name="Aerts A."/>
            <person name="Benoit I."/>
            <person name="Boyd A."/>
            <person name="Carlson A."/>
            <person name="Copeland A."/>
            <person name="Coutinho P.M."/>
            <person name="de Vries R.P."/>
            <person name="Ferreira P."/>
            <person name="Findley K."/>
            <person name="Foster B."/>
            <person name="Gaskell J."/>
            <person name="Glotzer D."/>
            <person name="Gorecki P."/>
            <person name="Heitman J."/>
            <person name="Hesse C."/>
            <person name="Hori C."/>
            <person name="Igarashi K."/>
            <person name="Jurgens J.A."/>
            <person name="Kallen N."/>
            <person name="Kersten P."/>
            <person name="Kohler A."/>
            <person name="Kuees U."/>
            <person name="Kumar T.K.A."/>
            <person name="Kuo A."/>
            <person name="LaButti K."/>
            <person name="Larrondo L.F."/>
            <person name="Lindquist E."/>
            <person name="Ling A."/>
            <person name="Lombard V."/>
            <person name="Lucas S."/>
            <person name="Lundell T."/>
            <person name="Martin R."/>
            <person name="McLaughlin D.J."/>
            <person name="Morgenstern I."/>
            <person name="Morin E."/>
            <person name="Murat C."/>
            <person name="Nagy L.G."/>
            <person name="Nolan M."/>
            <person name="Ohm R.A."/>
            <person name="Patyshakuliyeva A."/>
            <person name="Rokas A."/>
            <person name="Ruiz-Duenas F.J."/>
            <person name="Sabat G."/>
            <person name="Salamov A."/>
            <person name="Samejima M."/>
            <person name="Schmutz J."/>
            <person name="Slot J.C."/>
            <person name="St John F."/>
            <person name="Stenlid J."/>
            <person name="Sun H."/>
            <person name="Sun S."/>
            <person name="Syed K."/>
            <person name="Tsang A."/>
            <person name="Wiebenga A."/>
            <person name="Young D."/>
            <person name="Pisabarro A."/>
            <person name="Eastwood D.C."/>
            <person name="Martin F."/>
            <person name="Cullen D."/>
            <person name="Grigoriev I.V."/>
            <person name="Hibbett D.S."/>
        </authorList>
    </citation>
    <scope>NUCLEOTIDE SEQUENCE [LARGE SCALE GENOMIC DNA]</scope>
    <source>
        <strain evidence="3 4">MD-104</strain>
    </source>
</reference>
<dbReference type="GO" id="GO:0005737">
    <property type="term" value="C:cytoplasm"/>
    <property type="evidence" value="ECO:0007669"/>
    <property type="project" value="TreeGrafter"/>
</dbReference>
<feature type="region of interest" description="Disordered" evidence="1">
    <location>
        <begin position="221"/>
        <end position="404"/>
    </location>
</feature>
<dbReference type="EMBL" id="KB467865">
    <property type="protein sequence ID" value="PCH36051.1"/>
    <property type="molecule type" value="Genomic_DNA"/>
</dbReference>
<dbReference type="CDD" id="cd14279">
    <property type="entry name" value="CUE"/>
    <property type="match status" value="1"/>
</dbReference>
<dbReference type="GO" id="GO:0031624">
    <property type="term" value="F:ubiquitin conjugating enzyme binding"/>
    <property type="evidence" value="ECO:0007669"/>
    <property type="project" value="TreeGrafter"/>
</dbReference>
<proteinExistence type="predicted"/>
<dbReference type="Gene3D" id="1.10.8.10">
    <property type="entry name" value="DNA helicase RuvA subunit, C-terminal domain"/>
    <property type="match status" value="1"/>
</dbReference>
<dbReference type="Pfam" id="PF02845">
    <property type="entry name" value="CUE"/>
    <property type="match status" value="1"/>
</dbReference>
<feature type="compositionally biased region" description="Low complexity" evidence="1">
    <location>
        <begin position="302"/>
        <end position="343"/>
    </location>
</feature>
<dbReference type="PANTHER" id="PTHR16461">
    <property type="entry name" value="TOLL-INTERACTING PROTEIN"/>
    <property type="match status" value="1"/>
</dbReference>
<feature type="region of interest" description="Disordered" evidence="1">
    <location>
        <begin position="1"/>
        <end position="74"/>
    </location>
</feature>
<evidence type="ECO:0000259" key="2">
    <source>
        <dbReference type="PROSITE" id="PS51140"/>
    </source>
</evidence>
<dbReference type="InterPro" id="IPR009060">
    <property type="entry name" value="UBA-like_sf"/>
</dbReference>